<protein>
    <recommendedName>
        <fullName evidence="6">Quaternary amine transport ATP-binding protein</fullName>
        <ecNumber evidence="6">7.6.2.9</ecNumber>
    </recommendedName>
</protein>
<dbReference type="Pfam" id="PF00571">
    <property type="entry name" value="CBS"/>
    <property type="match status" value="2"/>
</dbReference>
<dbReference type="SMART" id="SM00116">
    <property type="entry name" value="CBS"/>
    <property type="match status" value="2"/>
</dbReference>
<dbReference type="InterPro" id="IPR017871">
    <property type="entry name" value="ABC_transporter-like_CS"/>
</dbReference>
<dbReference type="EMBL" id="JAHUZB010000004">
    <property type="protein sequence ID" value="MBV7391281.1"/>
    <property type="molecule type" value="Genomic_DNA"/>
</dbReference>
<evidence type="ECO:0000259" key="8">
    <source>
        <dbReference type="PROSITE" id="PS51371"/>
    </source>
</evidence>
<keyword evidence="6" id="KW-0472">Membrane</keyword>
<keyword evidence="2 6" id="KW-0813">Transport</keyword>
<dbReference type="PANTHER" id="PTHR43117">
    <property type="entry name" value="OSMOPROTECTANT IMPORT ATP-BINDING PROTEIN OSMV"/>
    <property type="match status" value="1"/>
</dbReference>
<dbReference type="PANTHER" id="PTHR43117:SF3">
    <property type="entry name" value="CHOLINE TRANSPORT ATP-BINDING PROTEIN OPUBA"/>
    <property type="match status" value="1"/>
</dbReference>
<keyword evidence="6" id="KW-0997">Cell inner membrane</keyword>
<dbReference type="Proteomes" id="UP000774130">
    <property type="component" value="Unassembled WGS sequence"/>
</dbReference>
<keyword evidence="10" id="KW-1185">Reference proteome</keyword>
<evidence type="ECO:0000313" key="9">
    <source>
        <dbReference type="EMBL" id="MBV7391281.1"/>
    </source>
</evidence>
<evidence type="ECO:0000256" key="5">
    <source>
        <dbReference type="PROSITE-ProRule" id="PRU00703"/>
    </source>
</evidence>
<evidence type="ECO:0000256" key="1">
    <source>
        <dbReference type="ARBA" id="ARBA00005417"/>
    </source>
</evidence>
<dbReference type="InterPro" id="IPR000644">
    <property type="entry name" value="CBS_dom"/>
</dbReference>
<dbReference type="PROSITE" id="PS51371">
    <property type="entry name" value="CBS"/>
    <property type="match status" value="2"/>
</dbReference>
<comment type="subcellular location">
    <subcellularLocation>
        <location evidence="6">Cell inner membrane</location>
        <topology evidence="6">Peripheral membrane protein</topology>
    </subcellularLocation>
</comment>
<evidence type="ECO:0000256" key="4">
    <source>
        <dbReference type="ARBA" id="ARBA00023122"/>
    </source>
</evidence>
<dbReference type="NCBIfam" id="TIGR01186">
    <property type="entry name" value="proV"/>
    <property type="match status" value="1"/>
</dbReference>
<comment type="subunit">
    <text evidence="6">The complex is probably composed of two ATP-binding proteins, two transmembrane proteins and a solute-binding protein.</text>
</comment>
<sequence length="370" mass="41698">MIEFTEITKNYGPSAVAVERLNLKIEDHQFICVIGTSGSGKTTLLRMINRMIEPSSGDIEINGQSINDLDGDTLRRKIGYVIQNIGLFPHMTIKENIMIVPKLLKWSEEKKSGIAERLIKKVELPQDYLDRKPANLSGGQQQRIGVIRALAADQDIILMDEPFGALDPITRDALQEMIKRLQQEMGKTIVFVTHDMDEAIKLADKIIIMDHGKVIQYDTADEILRNPANDFVEELIGKRKKNKHIDNQIFVQDLMGTEIASISLSKTLVEAVNLMTEKKVDSLLVVDESNRLKGFIDINDVDCGLDDSVNIYEIMQTETASVNQKEKVVDVIDPLLNMELKYLPVVNDDNHLVGIITRSSLVSLIYKELK</sequence>
<accession>A0ABS6TEF4</accession>
<dbReference type="GO" id="GO:0005524">
    <property type="term" value="F:ATP binding"/>
    <property type="evidence" value="ECO:0007669"/>
    <property type="project" value="UniProtKB-KW"/>
</dbReference>
<comment type="similarity">
    <text evidence="1 6">Belongs to the ABC transporter superfamily.</text>
</comment>
<dbReference type="EC" id="7.6.2.9" evidence="6"/>
<reference evidence="9 10" key="1">
    <citation type="submission" date="2021-06" db="EMBL/GenBank/DDBJ databases">
        <title>Enterococcus alishanensis sp. nov., a novel lactic acid bacterium isolated from fresh coffee beans.</title>
        <authorList>
            <person name="Chen Y.-S."/>
        </authorList>
    </citation>
    <scope>NUCLEOTIDE SEQUENCE [LARGE SCALE GENOMIC DNA]</scope>
    <source>
        <strain evidence="9 10">ALS3</strain>
    </source>
</reference>
<keyword evidence="4 5" id="KW-0129">CBS domain</keyword>
<evidence type="ECO:0000256" key="6">
    <source>
        <dbReference type="RuleBase" id="RU369116"/>
    </source>
</evidence>
<dbReference type="RefSeq" id="WP_218326419.1">
    <property type="nucleotide sequence ID" value="NZ_JAHUZB010000004.1"/>
</dbReference>
<keyword evidence="6" id="KW-0547">Nucleotide-binding</keyword>
<name>A0ABS6TEF4_9ENTE</name>
<feature type="domain" description="CBS" evidence="8">
    <location>
        <begin position="255"/>
        <end position="313"/>
    </location>
</feature>
<feature type="domain" description="ABC transporter" evidence="7">
    <location>
        <begin position="2"/>
        <end position="236"/>
    </location>
</feature>
<dbReference type="PROSITE" id="PS00211">
    <property type="entry name" value="ABC_TRANSPORTER_1"/>
    <property type="match status" value="1"/>
</dbReference>
<dbReference type="PROSITE" id="PS50893">
    <property type="entry name" value="ABC_TRANSPORTER_2"/>
    <property type="match status" value="1"/>
</dbReference>
<keyword evidence="6" id="KW-1003">Cell membrane</keyword>
<feature type="domain" description="CBS" evidence="8">
    <location>
        <begin position="315"/>
        <end position="370"/>
    </location>
</feature>
<dbReference type="InterPro" id="IPR003439">
    <property type="entry name" value="ABC_transporter-like_ATP-bd"/>
</dbReference>
<dbReference type="SMART" id="SM00382">
    <property type="entry name" value="AAA"/>
    <property type="match status" value="1"/>
</dbReference>
<keyword evidence="3" id="KW-0677">Repeat</keyword>
<dbReference type="Pfam" id="PF00005">
    <property type="entry name" value="ABC_tran"/>
    <property type="match status" value="1"/>
</dbReference>
<keyword evidence="6 9" id="KW-0067">ATP-binding</keyword>
<evidence type="ECO:0000313" key="10">
    <source>
        <dbReference type="Proteomes" id="UP000774130"/>
    </source>
</evidence>
<proteinExistence type="inferred from homology"/>
<dbReference type="InterPro" id="IPR003593">
    <property type="entry name" value="AAA+_ATPase"/>
</dbReference>
<evidence type="ECO:0000259" key="7">
    <source>
        <dbReference type="PROSITE" id="PS50893"/>
    </source>
</evidence>
<gene>
    <name evidence="9" type="ORF">KUA55_11375</name>
</gene>
<comment type="catalytic activity">
    <reaction evidence="6">
        <text>a quaternary ammonium(out) + ATP + H2O = a quaternary ammonium(in) + ADP + phosphate + H(+)</text>
        <dbReference type="Rhea" id="RHEA:11036"/>
        <dbReference type="ChEBI" id="CHEBI:15377"/>
        <dbReference type="ChEBI" id="CHEBI:15378"/>
        <dbReference type="ChEBI" id="CHEBI:30616"/>
        <dbReference type="ChEBI" id="CHEBI:35267"/>
        <dbReference type="ChEBI" id="CHEBI:43474"/>
        <dbReference type="ChEBI" id="CHEBI:456216"/>
    </reaction>
</comment>
<organism evidence="9 10">
    <name type="scientific">Enterococcus alishanensis</name>
    <dbReference type="NCBI Taxonomy" id="1303817"/>
    <lineage>
        <taxon>Bacteria</taxon>
        <taxon>Bacillati</taxon>
        <taxon>Bacillota</taxon>
        <taxon>Bacilli</taxon>
        <taxon>Lactobacillales</taxon>
        <taxon>Enterococcaceae</taxon>
        <taxon>Enterococcus</taxon>
    </lineage>
</organism>
<dbReference type="InterPro" id="IPR005892">
    <property type="entry name" value="Gly-betaine_transp_ATP-bd"/>
</dbReference>
<comment type="caution">
    <text evidence="9">The sequence shown here is derived from an EMBL/GenBank/DDBJ whole genome shotgun (WGS) entry which is preliminary data.</text>
</comment>
<evidence type="ECO:0000256" key="2">
    <source>
        <dbReference type="ARBA" id="ARBA00022448"/>
    </source>
</evidence>
<evidence type="ECO:0000256" key="3">
    <source>
        <dbReference type="ARBA" id="ARBA00022737"/>
    </source>
</evidence>